<dbReference type="EMBL" id="MFAA01000046">
    <property type="protein sequence ID" value="OGD67971.1"/>
    <property type="molecule type" value="Genomic_DNA"/>
</dbReference>
<dbReference type="Proteomes" id="UP000185891">
    <property type="component" value="Unassembled WGS sequence"/>
</dbReference>
<gene>
    <name evidence="2" type="ORF">A3E89_00990</name>
</gene>
<name>A0A1F5EKQ1_9BACT</name>
<comment type="caution">
    <text evidence="2">The sequence shown here is derived from an EMBL/GenBank/DDBJ whole genome shotgun (WGS) entry which is preliminary data.</text>
</comment>
<organism evidence="2 3">
    <name type="scientific">Candidatus Campbellbacteria bacterium RIFCSPHIGHO2_12_FULL_35_10</name>
    <dbReference type="NCBI Taxonomy" id="1797578"/>
    <lineage>
        <taxon>Bacteria</taxon>
        <taxon>Candidatus Campbelliibacteriota</taxon>
    </lineage>
</organism>
<proteinExistence type="predicted"/>
<accession>A0A1F5EKQ1</accession>
<feature type="transmembrane region" description="Helical" evidence="1">
    <location>
        <begin position="6"/>
        <end position="31"/>
    </location>
</feature>
<evidence type="ECO:0000313" key="3">
    <source>
        <dbReference type="Proteomes" id="UP000185891"/>
    </source>
</evidence>
<sequence>MPTLFYFILVFFTYLEWSWMWFILSLVFTILNQPKKSVETYPEVYYQYTNDYDLDGELVQPEDIEESNFV</sequence>
<dbReference type="AlphaFoldDB" id="A0A1F5EKQ1"/>
<keyword evidence="1" id="KW-0472">Membrane</keyword>
<evidence type="ECO:0000256" key="1">
    <source>
        <dbReference type="SAM" id="Phobius"/>
    </source>
</evidence>
<keyword evidence="1" id="KW-0812">Transmembrane</keyword>
<keyword evidence="1" id="KW-1133">Transmembrane helix</keyword>
<evidence type="ECO:0000313" key="2">
    <source>
        <dbReference type="EMBL" id="OGD67971.1"/>
    </source>
</evidence>
<reference evidence="2 3" key="1">
    <citation type="journal article" date="2016" name="Nat. Commun.">
        <title>Thousands of microbial genomes shed light on interconnected biogeochemical processes in an aquifer system.</title>
        <authorList>
            <person name="Anantharaman K."/>
            <person name="Brown C.T."/>
            <person name="Hug L.A."/>
            <person name="Sharon I."/>
            <person name="Castelle C.J."/>
            <person name="Probst A.J."/>
            <person name="Thomas B.C."/>
            <person name="Singh A."/>
            <person name="Wilkins M.J."/>
            <person name="Karaoz U."/>
            <person name="Brodie E.L."/>
            <person name="Williams K.H."/>
            <person name="Hubbard S.S."/>
            <person name="Banfield J.F."/>
        </authorList>
    </citation>
    <scope>NUCLEOTIDE SEQUENCE [LARGE SCALE GENOMIC DNA]</scope>
</reference>
<protein>
    <submittedName>
        <fullName evidence="2">Uncharacterized protein</fullName>
    </submittedName>
</protein>